<organism evidence="3 4">
    <name type="scientific">Amnibacterium endophyticum</name>
    <dbReference type="NCBI Taxonomy" id="2109337"/>
    <lineage>
        <taxon>Bacteria</taxon>
        <taxon>Bacillati</taxon>
        <taxon>Actinomycetota</taxon>
        <taxon>Actinomycetes</taxon>
        <taxon>Micrococcales</taxon>
        <taxon>Microbacteriaceae</taxon>
        <taxon>Amnibacterium</taxon>
    </lineage>
</organism>
<dbReference type="Gene3D" id="3.40.50.200">
    <property type="entry name" value="Peptidase S8/S53 domain"/>
    <property type="match status" value="1"/>
</dbReference>
<comment type="caution">
    <text evidence="3">The sequence shown here is derived from an EMBL/GenBank/DDBJ whole genome shotgun (WGS) entry which is preliminary data.</text>
</comment>
<accession>A0ABW4LKF6</accession>
<name>A0ABW4LKF6_9MICO</name>
<protein>
    <submittedName>
        <fullName evidence="3">PKD domain-containing protein</fullName>
    </submittedName>
</protein>
<sequence length="373" mass="37231">AAAAAKQRRATAAKRVGVAERAGRAELRAAQKAYAARSRAYRSATSRVDTRTRALRRANRAVVSRTAAVVLARAVVTADRRGSTTPVAPSAPSAPGPIVVAPVQQGAPVRKVPLSPAPAPSAAAPTSPPTPTPTPPSNTGPTAGFSYTATDLSATFDASASRDPDGTIVAYAWDLGDGARASGRTVAHRYASAGSYPVSLTVTDDDGASTTTRAVVSVTAPPAAATASAARDGWVETAWVGGGSGCSASVAKPAWQTDDACSTRTVADVAAVGDPNTGLAVFDTAAIDQGYTADGWLVVGGTSLAAPLIAGMLVRSGRAADHSDAGALYADRSAFWDVTSGSNGSCGTSSVCNAGVGYDGPTGLGTPKSLDSF</sequence>
<dbReference type="PROSITE" id="PS50093">
    <property type="entry name" value="PKD"/>
    <property type="match status" value="1"/>
</dbReference>
<dbReference type="RefSeq" id="WP_377936704.1">
    <property type="nucleotide sequence ID" value="NZ_JBHUEA010000043.1"/>
</dbReference>
<evidence type="ECO:0000256" key="1">
    <source>
        <dbReference type="SAM" id="MobiDB-lite"/>
    </source>
</evidence>
<feature type="compositionally biased region" description="Low complexity" evidence="1">
    <location>
        <begin position="86"/>
        <end position="103"/>
    </location>
</feature>
<dbReference type="Proteomes" id="UP001597347">
    <property type="component" value="Unassembled WGS sequence"/>
</dbReference>
<proteinExistence type="predicted"/>
<reference evidence="4" key="1">
    <citation type="journal article" date="2019" name="Int. J. Syst. Evol. Microbiol.">
        <title>The Global Catalogue of Microorganisms (GCM) 10K type strain sequencing project: providing services to taxonomists for standard genome sequencing and annotation.</title>
        <authorList>
            <consortium name="The Broad Institute Genomics Platform"/>
            <consortium name="The Broad Institute Genome Sequencing Center for Infectious Disease"/>
            <person name="Wu L."/>
            <person name="Ma J."/>
        </authorList>
    </citation>
    <scope>NUCLEOTIDE SEQUENCE [LARGE SCALE GENOMIC DNA]</scope>
    <source>
        <strain evidence="4">CGMCC 1.12471</strain>
    </source>
</reference>
<keyword evidence="4" id="KW-1185">Reference proteome</keyword>
<dbReference type="InterPro" id="IPR022409">
    <property type="entry name" value="PKD/Chitinase_dom"/>
</dbReference>
<dbReference type="InterPro" id="IPR036852">
    <property type="entry name" value="Peptidase_S8/S53_dom_sf"/>
</dbReference>
<dbReference type="Pfam" id="PF18911">
    <property type="entry name" value="PKD_4"/>
    <property type="match status" value="1"/>
</dbReference>
<dbReference type="SUPFAM" id="SSF49299">
    <property type="entry name" value="PKD domain"/>
    <property type="match status" value="1"/>
</dbReference>
<feature type="region of interest" description="Disordered" evidence="1">
    <location>
        <begin position="78"/>
        <end position="146"/>
    </location>
</feature>
<dbReference type="InterPro" id="IPR035986">
    <property type="entry name" value="PKD_dom_sf"/>
</dbReference>
<dbReference type="SUPFAM" id="SSF52743">
    <property type="entry name" value="Subtilisin-like"/>
    <property type="match status" value="1"/>
</dbReference>
<feature type="compositionally biased region" description="Pro residues" evidence="1">
    <location>
        <begin position="126"/>
        <end position="138"/>
    </location>
</feature>
<dbReference type="EMBL" id="JBHUEA010000043">
    <property type="protein sequence ID" value="MFD1723057.1"/>
    <property type="molecule type" value="Genomic_DNA"/>
</dbReference>
<evidence type="ECO:0000313" key="4">
    <source>
        <dbReference type="Proteomes" id="UP001597347"/>
    </source>
</evidence>
<dbReference type="SMART" id="SM00089">
    <property type="entry name" value="PKD"/>
    <property type="match status" value="1"/>
</dbReference>
<feature type="domain" description="PKD" evidence="2">
    <location>
        <begin position="137"/>
        <end position="225"/>
    </location>
</feature>
<dbReference type="InterPro" id="IPR000601">
    <property type="entry name" value="PKD_dom"/>
</dbReference>
<dbReference type="CDD" id="cd00146">
    <property type="entry name" value="PKD"/>
    <property type="match status" value="1"/>
</dbReference>
<evidence type="ECO:0000259" key="2">
    <source>
        <dbReference type="PROSITE" id="PS50093"/>
    </source>
</evidence>
<feature type="non-terminal residue" evidence="3">
    <location>
        <position position="1"/>
    </location>
</feature>
<gene>
    <name evidence="3" type="ORF">ACFSBI_16015</name>
</gene>
<evidence type="ECO:0000313" key="3">
    <source>
        <dbReference type="EMBL" id="MFD1723057.1"/>
    </source>
</evidence>